<dbReference type="Pfam" id="PF01593">
    <property type="entry name" value="Amino_oxidase"/>
    <property type="match status" value="1"/>
</dbReference>
<keyword evidence="7" id="KW-1185">Reference proteome</keyword>
<dbReference type="InterPro" id="IPR036188">
    <property type="entry name" value="FAD/NAD-bd_sf"/>
</dbReference>
<comment type="pathway">
    <text evidence="1 4">Carotenoid biosynthesis.</text>
</comment>
<evidence type="ECO:0000256" key="2">
    <source>
        <dbReference type="ARBA" id="ARBA00022746"/>
    </source>
</evidence>
<comment type="similarity">
    <text evidence="4">Belongs to the carotenoid/retinoid oxidoreductase family.</text>
</comment>
<dbReference type="RefSeq" id="WP_377931961.1">
    <property type="nucleotide sequence ID" value="NZ_JBHUEA010000003.1"/>
</dbReference>
<reference evidence="7" key="1">
    <citation type="journal article" date="2019" name="Int. J. Syst. Evol. Microbiol.">
        <title>The Global Catalogue of Microorganisms (GCM) 10K type strain sequencing project: providing services to taxonomists for standard genome sequencing and annotation.</title>
        <authorList>
            <consortium name="The Broad Institute Genomics Platform"/>
            <consortium name="The Broad Institute Genome Sequencing Center for Infectious Disease"/>
            <person name="Wu L."/>
            <person name="Ma J."/>
        </authorList>
    </citation>
    <scope>NUCLEOTIDE SEQUENCE [LARGE SCALE GENOMIC DNA]</scope>
    <source>
        <strain evidence="7">CGMCC 1.12471</strain>
    </source>
</reference>
<dbReference type="PANTHER" id="PTHR43734">
    <property type="entry name" value="PHYTOENE DESATURASE"/>
    <property type="match status" value="1"/>
</dbReference>
<proteinExistence type="inferred from homology"/>
<dbReference type="InterPro" id="IPR014105">
    <property type="entry name" value="Carotenoid/retinoid_OxRdtase"/>
</dbReference>
<keyword evidence="2 4" id="KW-0125">Carotenoid biosynthesis</keyword>
<sequence length="533" mass="57402">MSAPSGGREPGRAVVIGGGIAGLSSAALLAEEGWQVVLLEARDVLGGRAGEWDHAGYRFETGPSWYLMPEVFDHFFRLLGTSADEQLELQRLSPGYRVVFEPKGGEPAEVVDIAADRAGNLALAERLEPGAGPRLAAYLDSARWVYDTALRRFLYTTFASLRPLLVPEVLRGLPRLVPMLTESLHRYVSRRFRDRRLGQILEYPAVFLGSSPFRTPGMYHLMSTLDLEGGVLYPKGGISALIEAVRRVAVERGVEIRTSTPATRILTEGTAATRPHVTGVRTPGGDVPADLVVSAMDLEASERALLPPALRTYGPEWWADREPGPSAVLVLLGVRGELPELLHHTLLFTEDWHANFSAVMPPKGRPPAPLPDELSLYVCRPSATDQVAPDGHENLFVLVPMTADTTIGRGGVDGAGAPAVEAIADRAIAQLSRWLEVPDLAERIEVRRTIGPADFAEDLAAWHGTALGPAHTLAQSALFRAGNVSKRVDGLLYAGGSTIPGIGLPMCVISAELVIKRLRGDTSTGPLPEPLRP</sequence>
<gene>
    <name evidence="6" type="primary">crtI</name>
    <name evidence="6" type="ORF">ACFSBI_03210</name>
</gene>
<dbReference type="GO" id="GO:0016491">
    <property type="term" value="F:oxidoreductase activity"/>
    <property type="evidence" value="ECO:0007669"/>
    <property type="project" value="UniProtKB-KW"/>
</dbReference>
<dbReference type="EMBL" id="JBHUEA010000003">
    <property type="protein sequence ID" value="MFD1720545.1"/>
    <property type="molecule type" value="Genomic_DNA"/>
</dbReference>
<dbReference type="SUPFAM" id="SSF51905">
    <property type="entry name" value="FAD/NAD(P)-binding domain"/>
    <property type="match status" value="1"/>
</dbReference>
<accession>A0ABW4LBA3</accession>
<dbReference type="Proteomes" id="UP001597347">
    <property type="component" value="Unassembled WGS sequence"/>
</dbReference>
<protein>
    <submittedName>
        <fullName evidence="6">Phytoene desaturase family protein</fullName>
        <ecNumber evidence="6">1.-.-.-</ecNumber>
    </submittedName>
</protein>
<evidence type="ECO:0000256" key="3">
    <source>
        <dbReference type="ARBA" id="ARBA00023002"/>
    </source>
</evidence>
<dbReference type="NCBIfam" id="TIGR02734">
    <property type="entry name" value="crtI_fam"/>
    <property type="match status" value="1"/>
</dbReference>
<name>A0ABW4LBA3_9MICO</name>
<dbReference type="InterPro" id="IPR002937">
    <property type="entry name" value="Amino_oxidase"/>
</dbReference>
<dbReference type="EC" id="1.-.-.-" evidence="6"/>
<dbReference type="PANTHER" id="PTHR43734:SF1">
    <property type="entry name" value="PHYTOENE DESATURASE"/>
    <property type="match status" value="1"/>
</dbReference>
<evidence type="ECO:0000256" key="4">
    <source>
        <dbReference type="RuleBase" id="RU362075"/>
    </source>
</evidence>
<organism evidence="6 7">
    <name type="scientific">Amnibacterium endophyticum</name>
    <dbReference type="NCBI Taxonomy" id="2109337"/>
    <lineage>
        <taxon>Bacteria</taxon>
        <taxon>Bacillati</taxon>
        <taxon>Actinomycetota</taxon>
        <taxon>Actinomycetes</taxon>
        <taxon>Micrococcales</taxon>
        <taxon>Microbacteriaceae</taxon>
        <taxon>Amnibacterium</taxon>
    </lineage>
</organism>
<feature type="domain" description="Amine oxidase" evidence="5">
    <location>
        <begin position="20"/>
        <end position="512"/>
    </location>
</feature>
<dbReference type="Gene3D" id="3.50.50.60">
    <property type="entry name" value="FAD/NAD(P)-binding domain"/>
    <property type="match status" value="2"/>
</dbReference>
<evidence type="ECO:0000313" key="6">
    <source>
        <dbReference type="EMBL" id="MFD1720545.1"/>
    </source>
</evidence>
<keyword evidence="3 4" id="KW-0560">Oxidoreductase</keyword>
<evidence type="ECO:0000313" key="7">
    <source>
        <dbReference type="Proteomes" id="UP001597347"/>
    </source>
</evidence>
<evidence type="ECO:0000259" key="5">
    <source>
        <dbReference type="Pfam" id="PF01593"/>
    </source>
</evidence>
<evidence type="ECO:0000256" key="1">
    <source>
        <dbReference type="ARBA" id="ARBA00004829"/>
    </source>
</evidence>
<comment type="caution">
    <text evidence="6">The sequence shown here is derived from an EMBL/GenBank/DDBJ whole genome shotgun (WGS) entry which is preliminary data.</text>
</comment>